<dbReference type="RefSeq" id="WP_348264401.1">
    <property type="nucleotide sequence ID" value="NZ_CP121196.1"/>
</dbReference>
<dbReference type="Pfam" id="PF00702">
    <property type="entry name" value="Hydrolase"/>
    <property type="match status" value="1"/>
</dbReference>
<evidence type="ECO:0000256" key="1">
    <source>
        <dbReference type="ARBA" id="ARBA00022605"/>
    </source>
</evidence>
<dbReference type="PANTHER" id="PTHR20371:SF1">
    <property type="entry name" value="ENOLASE-PHOSPHATASE E1"/>
    <property type="match status" value="1"/>
</dbReference>
<keyword evidence="3" id="KW-0486">Methionine biosynthesis</keyword>
<protein>
    <submittedName>
        <fullName evidence="4">Acireductone synthase</fullName>
        <ecNumber evidence="4">3.1.3.77</ecNumber>
    </submittedName>
</protein>
<dbReference type="SFLD" id="SFLDG01133">
    <property type="entry name" value="C1.5.4:_Enolase-phosphatase_Li"/>
    <property type="match status" value="1"/>
</dbReference>
<dbReference type="Gene3D" id="3.40.50.1000">
    <property type="entry name" value="HAD superfamily/HAD-like"/>
    <property type="match status" value="1"/>
</dbReference>
<dbReference type="PANTHER" id="PTHR20371">
    <property type="entry name" value="ENOLASE-PHOSPHATASE E1"/>
    <property type="match status" value="1"/>
</dbReference>
<dbReference type="InterPro" id="IPR023943">
    <property type="entry name" value="Enolase-ppase_E1"/>
</dbReference>
<dbReference type="EMBL" id="CP121196">
    <property type="protein sequence ID" value="XBH19186.1"/>
    <property type="molecule type" value="Genomic_DNA"/>
</dbReference>
<name>A0AAU7DQZ4_9BACT</name>
<proteinExistence type="predicted"/>
<organism evidence="4">
    <name type="scientific">Telmatobacter sp. DSM 110680</name>
    <dbReference type="NCBI Taxonomy" id="3036704"/>
    <lineage>
        <taxon>Bacteria</taxon>
        <taxon>Pseudomonadati</taxon>
        <taxon>Acidobacteriota</taxon>
        <taxon>Terriglobia</taxon>
        <taxon>Terriglobales</taxon>
        <taxon>Acidobacteriaceae</taxon>
        <taxon>Telmatobacter</taxon>
    </lineage>
</organism>
<dbReference type="EC" id="3.1.3.77" evidence="4"/>
<dbReference type="SFLD" id="SFLDG01129">
    <property type="entry name" value="C1.5:_HAD__Beta-PGM__Phosphata"/>
    <property type="match status" value="1"/>
</dbReference>
<dbReference type="CDD" id="cd01629">
    <property type="entry name" value="HAD_EP"/>
    <property type="match status" value="1"/>
</dbReference>
<evidence type="ECO:0000313" key="4">
    <source>
        <dbReference type="EMBL" id="XBH19186.1"/>
    </source>
</evidence>
<gene>
    <name evidence="4" type="primary">mtnC</name>
    <name evidence="4" type="ORF">P8935_07655</name>
</gene>
<dbReference type="AlphaFoldDB" id="A0AAU7DQZ4"/>
<dbReference type="Gene3D" id="1.10.720.60">
    <property type="match status" value="1"/>
</dbReference>
<sequence length="238" mass="26749">MKTKPPKLFLLDVEGTIAPISLVYDQLFPYARAHFQAFLQLHGGEPGVVSDLTMLAEENVGETDESVPRFTTPEYWDDAIPYLNWLMDRDRKSTALKSLQGRIWQRGFETDELTGTLFPDVPKALERWSATSQVAIYSSGSVAAQLLMFRHSNYGDLSPLISGYFDTRTGPKTSPASYEFIAATMSLEPGEIMFFSDVVRELDPAREAGCHTRLVMREGNIPVEDAHGHRRIKSFNVL</sequence>
<dbReference type="InterPro" id="IPR023214">
    <property type="entry name" value="HAD_sf"/>
</dbReference>
<evidence type="ECO:0000256" key="3">
    <source>
        <dbReference type="ARBA" id="ARBA00023167"/>
    </source>
</evidence>
<dbReference type="NCBIfam" id="TIGR01691">
    <property type="entry name" value="enolase-ppase"/>
    <property type="match status" value="1"/>
</dbReference>
<accession>A0AAU7DQZ4</accession>
<evidence type="ECO:0000256" key="2">
    <source>
        <dbReference type="ARBA" id="ARBA00022801"/>
    </source>
</evidence>
<dbReference type="SUPFAM" id="SSF56784">
    <property type="entry name" value="HAD-like"/>
    <property type="match status" value="1"/>
</dbReference>
<keyword evidence="1" id="KW-0028">Amino-acid biosynthesis</keyword>
<keyword evidence="2 4" id="KW-0378">Hydrolase</keyword>
<dbReference type="GO" id="GO:0019509">
    <property type="term" value="P:L-methionine salvage from methylthioadenosine"/>
    <property type="evidence" value="ECO:0007669"/>
    <property type="project" value="InterPro"/>
</dbReference>
<reference evidence="4" key="1">
    <citation type="submission" date="2023-03" db="EMBL/GenBank/DDBJ databases">
        <title>Edaphobacter sp.</title>
        <authorList>
            <person name="Huber K.J."/>
            <person name="Papendorf J."/>
            <person name="Pilke C."/>
            <person name="Bunk B."/>
            <person name="Sproeer C."/>
            <person name="Pester M."/>
        </authorList>
    </citation>
    <scope>NUCLEOTIDE SEQUENCE</scope>
    <source>
        <strain evidence="4">DSM 110680</strain>
    </source>
</reference>
<dbReference type="GO" id="GO:0043874">
    <property type="term" value="F:acireductone synthase activity"/>
    <property type="evidence" value="ECO:0007669"/>
    <property type="project" value="UniProtKB-EC"/>
</dbReference>
<dbReference type="SFLD" id="SFLDS00003">
    <property type="entry name" value="Haloacid_Dehalogenase"/>
    <property type="match status" value="1"/>
</dbReference>
<dbReference type="GO" id="GO:0000287">
    <property type="term" value="F:magnesium ion binding"/>
    <property type="evidence" value="ECO:0007669"/>
    <property type="project" value="InterPro"/>
</dbReference>
<dbReference type="InterPro" id="IPR036412">
    <property type="entry name" value="HAD-like_sf"/>
</dbReference>